<organism evidence="1 2">
    <name type="scientific">Mucuna pruriens</name>
    <name type="common">Velvet bean</name>
    <name type="synonym">Dolichos pruriens</name>
    <dbReference type="NCBI Taxonomy" id="157652"/>
    <lineage>
        <taxon>Eukaryota</taxon>
        <taxon>Viridiplantae</taxon>
        <taxon>Streptophyta</taxon>
        <taxon>Embryophyta</taxon>
        <taxon>Tracheophyta</taxon>
        <taxon>Spermatophyta</taxon>
        <taxon>Magnoliopsida</taxon>
        <taxon>eudicotyledons</taxon>
        <taxon>Gunneridae</taxon>
        <taxon>Pentapetalae</taxon>
        <taxon>rosids</taxon>
        <taxon>fabids</taxon>
        <taxon>Fabales</taxon>
        <taxon>Fabaceae</taxon>
        <taxon>Papilionoideae</taxon>
        <taxon>50 kb inversion clade</taxon>
        <taxon>NPAAA clade</taxon>
        <taxon>indigoferoid/millettioid clade</taxon>
        <taxon>Phaseoleae</taxon>
        <taxon>Mucuna</taxon>
    </lineage>
</organism>
<reference evidence="1" key="1">
    <citation type="submission" date="2018-05" db="EMBL/GenBank/DDBJ databases">
        <title>Draft genome of Mucuna pruriens seed.</title>
        <authorList>
            <person name="Nnadi N.E."/>
            <person name="Vos R."/>
            <person name="Hasami M.H."/>
            <person name="Devisetty U.K."/>
            <person name="Aguiy J.C."/>
        </authorList>
    </citation>
    <scope>NUCLEOTIDE SEQUENCE [LARGE SCALE GENOMIC DNA]</scope>
    <source>
        <strain evidence="1">JCA_2017</strain>
    </source>
</reference>
<dbReference type="Proteomes" id="UP000257109">
    <property type="component" value="Unassembled WGS sequence"/>
</dbReference>
<evidence type="ECO:0000313" key="1">
    <source>
        <dbReference type="EMBL" id="RDX95040.1"/>
    </source>
</evidence>
<protein>
    <submittedName>
        <fullName evidence="1">Uncharacterized protein</fullName>
    </submittedName>
</protein>
<dbReference type="EMBL" id="QJKJ01004221">
    <property type="protein sequence ID" value="RDX95040.1"/>
    <property type="molecule type" value="Genomic_DNA"/>
</dbReference>
<feature type="non-terminal residue" evidence="1">
    <location>
        <position position="1"/>
    </location>
</feature>
<keyword evidence="2" id="KW-1185">Reference proteome</keyword>
<evidence type="ECO:0000313" key="2">
    <source>
        <dbReference type="Proteomes" id="UP000257109"/>
    </source>
</evidence>
<proteinExistence type="predicted"/>
<sequence>MIPKGKTPNGKSNLASNPLTELRKLQKRHAKWLEFIDMFSYVIKYKKGEEFDLRINPFEEGKND</sequence>
<name>A0A371GWU5_MUCPR</name>
<accession>A0A371GWU5</accession>
<comment type="caution">
    <text evidence="1">The sequence shown here is derived from an EMBL/GenBank/DDBJ whole genome shotgun (WGS) entry which is preliminary data.</text>
</comment>
<dbReference type="AlphaFoldDB" id="A0A371GWU5"/>
<gene>
    <name evidence="1" type="ORF">CR513_22482</name>
</gene>